<name>U2H6H5_9SPHI</name>
<reference evidence="1 2" key="1">
    <citation type="journal article" date="2013" name="Genome Announc.">
        <title>The Draft Genome Sequence of Sphingomonas paucimobilis Strain HER1398 (Proteobacteria), Host to the Giant PAU Phage, Indicates That It Is a Member of the Genus Sphingobacterium (Bacteroidetes).</title>
        <authorList>
            <person name="White R.A.III."/>
            <person name="Suttle C.A."/>
        </authorList>
    </citation>
    <scope>NUCLEOTIDE SEQUENCE [LARGE SCALE GENOMIC DNA]</scope>
    <source>
        <strain evidence="1 2">HER1398</strain>
    </source>
</reference>
<dbReference type="RefSeq" id="WP_021072038.1">
    <property type="nucleotide sequence ID" value="NZ_ATDL01000022.1"/>
</dbReference>
<dbReference type="Proteomes" id="UP000016584">
    <property type="component" value="Unassembled WGS sequence"/>
</dbReference>
<comment type="caution">
    <text evidence="1">The sequence shown here is derived from an EMBL/GenBank/DDBJ whole genome shotgun (WGS) entry which is preliminary data.</text>
</comment>
<protein>
    <submittedName>
        <fullName evidence="1">Uncharacterized protein</fullName>
    </submittedName>
</protein>
<dbReference type="AlphaFoldDB" id="U2H6H5"/>
<evidence type="ECO:0000313" key="1">
    <source>
        <dbReference type="EMBL" id="ERJ57306.1"/>
    </source>
</evidence>
<keyword evidence="2" id="KW-1185">Reference proteome</keyword>
<dbReference type="OrthoDB" id="9792284at2"/>
<gene>
    <name evidence="1" type="ORF">M472_00860</name>
</gene>
<dbReference type="PATRIC" id="fig|1346330.5.peg.4036"/>
<accession>U2H6H5</accession>
<dbReference type="STRING" id="1346330.M472_00860"/>
<organism evidence="1 2">
    <name type="scientific">Sphingobacterium paucimobilis HER1398</name>
    <dbReference type="NCBI Taxonomy" id="1346330"/>
    <lineage>
        <taxon>Bacteria</taxon>
        <taxon>Pseudomonadati</taxon>
        <taxon>Bacteroidota</taxon>
        <taxon>Sphingobacteriia</taxon>
        <taxon>Sphingobacteriales</taxon>
        <taxon>Sphingobacteriaceae</taxon>
        <taxon>Sphingobacterium</taxon>
    </lineage>
</organism>
<sequence length="45" mass="5341">MERRNAVLLVLTSHYSEDKTRAWLEEMTDSYYELLQAGFDKLGFI</sequence>
<dbReference type="EMBL" id="ATDL01000022">
    <property type="protein sequence ID" value="ERJ57306.1"/>
    <property type="molecule type" value="Genomic_DNA"/>
</dbReference>
<proteinExistence type="predicted"/>
<evidence type="ECO:0000313" key="2">
    <source>
        <dbReference type="Proteomes" id="UP000016584"/>
    </source>
</evidence>